<dbReference type="eggNOG" id="COG1846">
    <property type="taxonomic scope" value="Bacteria"/>
</dbReference>
<evidence type="ECO:0000256" key="1">
    <source>
        <dbReference type="ARBA" id="ARBA00022670"/>
    </source>
</evidence>
<keyword evidence="4" id="KW-0862">Zinc</keyword>
<dbReference type="PATRIC" id="fig|158500.4.peg.1220"/>
<dbReference type="eggNOG" id="COG2003">
    <property type="taxonomic scope" value="Bacteria"/>
</dbReference>
<dbReference type="SUPFAM" id="SSF46785">
    <property type="entry name" value="Winged helix' DNA-binding domain"/>
    <property type="match status" value="1"/>
</dbReference>
<dbReference type="InterPro" id="IPR036388">
    <property type="entry name" value="WH-like_DNA-bd_sf"/>
</dbReference>
<accession>A0A031K451</accession>
<comment type="caution">
    <text evidence="7">The sequence shown here is derived from an EMBL/GenBank/DDBJ whole genome shotgun (WGS) entry which is preliminary data.</text>
</comment>
<evidence type="ECO:0000256" key="4">
    <source>
        <dbReference type="ARBA" id="ARBA00022833"/>
    </source>
</evidence>
<protein>
    <submittedName>
        <fullName evidence="7">DNA repair protein RadC</fullName>
    </submittedName>
</protein>
<dbReference type="Pfam" id="PF12802">
    <property type="entry name" value="MarR_2"/>
    <property type="match status" value="1"/>
</dbReference>
<dbReference type="InterPro" id="IPR037518">
    <property type="entry name" value="MPN"/>
</dbReference>
<dbReference type="InterPro" id="IPR025657">
    <property type="entry name" value="RadC_JAB"/>
</dbReference>
<dbReference type="GO" id="GO:0006508">
    <property type="term" value="P:proteolysis"/>
    <property type="evidence" value="ECO:0007669"/>
    <property type="project" value="UniProtKB-KW"/>
</dbReference>
<evidence type="ECO:0000313" key="8">
    <source>
        <dbReference type="Proteomes" id="UP000024329"/>
    </source>
</evidence>
<dbReference type="EMBL" id="JFYZ01000002">
    <property type="protein sequence ID" value="EZP83994.1"/>
    <property type="molecule type" value="Genomic_DNA"/>
</dbReference>
<dbReference type="Proteomes" id="UP000024329">
    <property type="component" value="Unassembled WGS sequence"/>
</dbReference>
<keyword evidence="3" id="KW-0378">Hydrolase</keyword>
<dbReference type="Pfam" id="PF04002">
    <property type="entry name" value="RadC"/>
    <property type="match status" value="1"/>
</dbReference>
<dbReference type="PANTHER" id="PTHR30471">
    <property type="entry name" value="DNA REPAIR PROTEIN RADC"/>
    <property type="match status" value="1"/>
</dbReference>
<dbReference type="Gene3D" id="1.10.10.10">
    <property type="entry name" value="Winged helix-like DNA-binding domain superfamily/Winged helix DNA-binding domain"/>
    <property type="match status" value="1"/>
</dbReference>
<evidence type="ECO:0000256" key="3">
    <source>
        <dbReference type="ARBA" id="ARBA00022801"/>
    </source>
</evidence>
<evidence type="ECO:0000313" key="7">
    <source>
        <dbReference type="EMBL" id="EZP83994.1"/>
    </source>
</evidence>
<dbReference type="PROSITE" id="PS01302">
    <property type="entry name" value="UPF0758"/>
    <property type="match status" value="1"/>
</dbReference>
<dbReference type="InterPro" id="IPR001405">
    <property type="entry name" value="UPF0758"/>
</dbReference>
<dbReference type="CDD" id="cd08071">
    <property type="entry name" value="MPN_DUF2466"/>
    <property type="match status" value="1"/>
</dbReference>
<dbReference type="PROSITE" id="PS50249">
    <property type="entry name" value="MPN"/>
    <property type="match status" value="1"/>
</dbReference>
<evidence type="ECO:0000256" key="5">
    <source>
        <dbReference type="ARBA" id="ARBA00023049"/>
    </source>
</evidence>
<keyword evidence="1" id="KW-0645">Protease</keyword>
<dbReference type="GO" id="GO:0003700">
    <property type="term" value="F:DNA-binding transcription factor activity"/>
    <property type="evidence" value="ECO:0007669"/>
    <property type="project" value="InterPro"/>
</dbReference>
<dbReference type="GO" id="GO:0008237">
    <property type="term" value="F:metallopeptidase activity"/>
    <property type="evidence" value="ECO:0007669"/>
    <property type="project" value="UniProtKB-KW"/>
</dbReference>
<sequence length="327" mass="35408">MATVEPDHADALAERLLGEFQSLARLWSQSPEAIERIAGAGSPVVPLLLAAREAMHEAMRGALGGGISPSDSRLTDYLTASMGSLPEETLRVLFLDASHRLIADEQMQRGTIGQLILHPRVIFRRALELNAAAILLAHNHPSGDPVPSANDVRATDRLVEMGRSLDIDIVEHIVVTATEHRRILRGCSKAKRTGAAGLFDLRAPGEPSAGTGKAGGARSALVNAQRTGRRRLLRRQLLGAEELFGEPAWDMLIELFIHQCEGKPLSTSSLCIASGLSMSSALRLVQRLIDAGLVEREVDPGDGRRNFISLSRGTAHRLKAFFEAYDE</sequence>
<dbReference type="GO" id="GO:0046872">
    <property type="term" value="F:metal ion binding"/>
    <property type="evidence" value="ECO:0007669"/>
    <property type="project" value="UniProtKB-KW"/>
</dbReference>
<dbReference type="AlphaFoldDB" id="A0A031K451"/>
<dbReference type="InterPro" id="IPR036390">
    <property type="entry name" value="WH_DNA-bd_sf"/>
</dbReference>
<organism evidence="7 8">
    <name type="scientific">Novosphingobium resinovorum</name>
    <dbReference type="NCBI Taxonomy" id="158500"/>
    <lineage>
        <taxon>Bacteria</taxon>
        <taxon>Pseudomonadati</taxon>
        <taxon>Pseudomonadota</taxon>
        <taxon>Alphaproteobacteria</taxon>
        <taxon>Sphingomonadales</taxon>
        <taxon>Sphingomonadaceae</taxon>
        <taxon>Novosphingobium</taxon>
    </lineage>
</organism>
<evidence type="ECO:0000256" key="2">
    <source>
        <dbReference type="ARBA" id="ARBA00022723"/>
    </source>
</evidence>
<gene>
    <name evidence="7" type="ORF">BV97_01187</name>
</gene>
<dbReference type="InterPro" id="IPR020891">
    <property type="entry name" value="UPF0758_CS"/>
</dbReference>
<keyword evidence="5" id="KW-0482">Metalloprotease</keyword>
<evidence type="ECO:0000259" key="6">
    <source>
        <dbReference type="PROSITE" id="PS50249"/>
    </source>
</evidence>
<dbReference type="InterPro" id="IPR000835">
    <property type="entry name" value="HTH_MarR-typ"/>
</dbReference>
<proteinExistence type="predicted"/>
<name>A0A031K451_9SPHN</name>
<dbReference type="Gene3D" id="3.40.140.10">
    <property type="entry name" value="Cytidine Deaminase, domain 2"/>
    <property type="match status" value="1"/>
</dbReference>
<keyword evidence="2" id="KW-0479">Metal-binding</keyword>
<dbReference type="PANTHER" id="PTHR30471:SF3">
    <property type="entry name" value="UPF0758 PROTEIN YEES-RELATED"/>
    <property type="match status" value="1"/>
</dbReference>
<feature type="domain" description="MPN" evidence="6">
    <location>
        <begin position="65"/>
        <end position="189"/>
    </location>
</feature>
<reference evidence="7 8" key="1">
    <citation type="submission" date="2014-03" db="EMBL/GenBank/DDBJ databases">
        <title>Whole genome sequence of Novosphingobium resinovorum KF1.</title>
        <authorList>
            <person name="Gan H.M."/>
            <person name="Gan H.Y."/>
            <person name="Chew T.H."/>
            <person name="Savka M.A."/>
        </authorList>
    </citation>
    <scope>NUCLEOTIDE SEQUENCE [LARGE SCALE GENOMIC DNA]</scope>
    <source>
        <strain evidence="7 8">KF1</strain>
    </source>
</reference>